<dbReference type="CDD" id="cd05121">
    <property type="entry name" value="ABC1_ADCK3-like"/>
    <property type="match status" value="1"/>
</dbReference>
<feature type="domain" description="Protein kinase" evidence="3">
    <location>
        <begin position="126"/>
        <end position="449"/>
    </location>
</feature>
<keyword evidence="4" id="KW-0418">Kinase</keyword>
<dbReference type="EC" id="2.7.-.-" evidence="4"/>
<proteinExistence type="inferred from homology"/>
<dbReference type="InterPro" id="IPR050154">
    <property type="entry name" value="UbiB_kinase"/>
</dbReference>
<evidence type="ECO:0000313" key="4">
    <source>
        <dbReference type="EMBL" id="QNO43708.1"/>
    </source>
</evidence>
<gene>
    <name evidence="4" type="primary">ubiB</name>
    <name evidence="4" type="ORF">CIGHHIFM_00011</name>
    <name evidence="6" type="ORF">ELEJOALA_00011</name>
    <name evidence="7" type="ORF">GAFOMAFF_00016</name>
    <name evidence="8" type="ORF">KDMJNAGO_00011</name>
    <name evidence="5" type="ORF">NANOEKIO_00011</name>
</gene>
<dbReference type="AlphaFoldDB" id="A0A7G9Y6S4"/>
<keyword evidence="2" id="KW-0472">Membrane</keyword>
<dbReference type="Pfam" id="PF03109">
    <property type="entry name" value="ABC1"/>
    <property type="match status" value="1"/>
</dbReference>
<dbReference type="EMBL" id="MT630850">
    <property type="protein sequence ID" value="QNO43708.1"/>
    <property type="molecule type" value="Genomic_DNA"/>
</dbReference>
<dbReference type="EMBL" id="MT630974">
    <property type="protein sequence ID" value="QNO44465.1"/>
    <property type="molecule type" value="Genomic_DNA"/>
</dbReference>
<evidence type="ECO:0000259" key="3">
    <source>
        <dbReference type="PROSITE" id="PS50011"/>
    </source>
</evidence>
<dbReference type="PANTHER" id="PTHR10566">
    <property type="entry name" value="CHAPERONE-ACTIVITY OF BC1 COMPLEX CABC1 -RELATED"/>
    <property type="match status" value="1"/>
</dbReference>
<evidence type="ECO:0000256" key="2">
    <source>
        <dbReference type="SAM" id="Phobius"/>
    </source>
</evidence>
<dbReference type="InterPro" id="IPR011009">
    <property type="entry name" value="Kinase-like_dom_sf"/>
</dbReference>
<evidence type="ECO:0000256" key="1">
    <source>
        <dbReference type="ARBA" id="ARBA00009670"/>
    </source>
</evidence>
<dbReference type="SUPFAM" id="SSF56112">
    <property type="entry name" value="Protein kinase-like (PK-like)"/>
    <property type="match status" value="1"/>
</dbReference>
<organism evidence="4">
    <name type="scientific">Candidatus Methanogaster sp. ANME-2c ERB4</name>
    <dbReference type="NCBI Taxonomy" id="2759911"/>
    <lineage>
        <taxon>Archaea</taxon>
        <taxon>Methanobacteriati</taxon>
        <taxon>Methanobacteriota</taxon>
        <taxon>Stenosarchaea group</taxon>
        <taxon>Methanomicrobia</taxon>
        <taxon>Methanosarcinales</taxon>
        <taxon>ANME-2 cluster</taxon>
        <taxon>Candidatus Methanogasteraceae</taxon>
        <taxon>Candidatus Methanogaster</taxon>
    </lineage>
</organism>
<feature type="transmembrane region" description="Helical" evidence="2">
    <location>
        <begin position="504"/>
        <end position="522"/>
    </location>
</feature>
<evidence type="ECO:0000313" key="5">
    <source>
        <dbReference type="EMBL" id="QNO43912.1"/>
    </source>
</evidence>
<dbReference type="EMBL" id="MT630993">
    <property type="protein sequence ID" value="QNO44647.1"/>
    <property type="molecule type" value="Genomic_DNA"/>
</dbReference>
<dbReference type="EMBL" id="MT631079">
    <property type="protein sequence ID" value="QNO45197.1"/>
    <property type="molecule type" value="Genomic_DNA"/>
</dbReference>
<keyword evidence="2" id="KW-1133">Transmembrane helix</keyword>
<dbReference type="GO" id="GO:0005524">
    <property type="term" value="F:ATP binding"/>
    <property type="evidence" value="ECO:0007669"/>
    <property type="project" value="InterPro"/>
</dbReference>
<accession>A0A7G9Y6S4</accession>
<name>A0A7G9Y6S4_9EURY</name>
<comment type="similarity">
    <text evidence="1">Belongs to the protein kinase superfamily. ADCK protein kinase family.</text>
</comment>
<sequence>MMRRISKRQIRRYRELTNIAIKYGFGYLVDRFNLHPIRSLTDRVAGTHKVHPELSDPERLRLMLEELGPTYIKFGQILSTRYDLLPKEYIKELEKLQDTVPPFSYTDVCRIVTEEFGMPIDQIFASFSHKPFASASLGQVHSATLQSGEKVIVKVQRPVIKEIIDADLKILYDLAHFANHHIREARAFNPVGFISEFERIIHAELDYTLEAQNADEFRENFSEDATVHIPEVYWDYTRWQVLTMEFIDGIKISDLDTMDAAGMDRKTISRNFARSFLKQIFIHGMFHGDPHPGNVLATDDNVVAFIDFGIIGHLDRTTRDDLVDFFIAISENDSDTVIDVLAHTGAINYDEIDLPQFRFEISNMIHKYYGKSLRYVNTGVMLREMIDMILEHHGNVPSNLVLLSKALMIEEEVCSQLDQDYNLQDLAKPFIRDLVSERMRPTRIISEWMRMIPGFGRLVRRFPHRIDQILMRAEKGTLRLEFEHHGLDHIVSELDTMSNRISSSMIISALLIASALIIQSGMKPFVCGVPVLGIIGFVIAGIFGMWLVFSIMRSGRF</sequence>
<dbReference type="InterPro" id="IPR004147">
    <property type="entry name" value="ABC1_dom"/>
</dbReference>
<feature type="transmembrane region" description="Helical" evidence="2">
    <location>
        <begin position="528"/>
        <end position="549"/>
    </location>
</feature>
<dbReference type="GO" id="GO:0004672">
    <property type="term" value="F:protein kinase activity"/>
    <property type="evidence" value="ECO:0007669"/>
    <property type="project" value="InterPro"/>
</dbReference>
<evidence type="ECO:0000313" key="8">
    <source>
        <dbReference type="EMBL" id="QNO45197.1"/>
    </source>
</evidence>
<evidence type="ECO:0000313" key="6">
    <source>
        <dbReference type="EMBL" id="QNO44465.1"/>
    </source>
</evidence>
<dbReference type="InterPro" id="IPR000719">
    <property type="entry name" value="Prot_kinase_dom"/>
</dbReference>
<dbReference type="EMBL" id="MT630876">
    <property type="protein sequence ID" value="QNO43912.1"/>
    <property type="molecule type" value="Genomic_DNA"/>
</dbReference>
<reference evidence="4" key="1">
    <citation type="submission" date="2020-06" db="EMBL/GenBank/DDBJ databases">
        <title>Unique genomic features of the anaerobic methanotrophic archaea.</title>
        <authorList>
            <person name="Chadwick G.L."/>
            <person name="Skennerton C.T."/>
            <person name="Laso-Perez R."/>
            <person name="Leu A.O."/>
            <person name="Speth D.R."/>
            <person name="Yu H."/>
            <person name="Morgan-Lang C."/>
            <person name="Hatzenpichler R."/>
            <person name="Goudeau D."/>
            <person name="Malmstrom R."/>
            <person name="Brazelton W.J."/>
            <person name="Woyke T."/>
            <person name="Hallam S.J."/>
            <person name="Tyson G.W."/>
            <person name="Wegener G."/>
            <person name="Boetius A."/>
            <person name="Orphan V."/>
        </authorList>
    </citation>
    <scope>NUCLEOTIDE SEQUENCE</scope>
</reference>
<keyword evidence="4" id="KW-0808">Transferase</keyword>
<evidence type="ECO:0000313" key="7">
    <source>
        <dbReference type="EMBL" id="QNO44647.1"/>
    </source>
</evidence>
<protein>
    <submittedName>
        <fullName evidence="4">Protein kinase UbiB</fullName>
        <ecNumber evidence="4">2.7.-.-</ecNumber>
    </submittedName>
</protein>
<dbReference type="PROSITE" id="PS50011">
    <property type="entry name" value="PROTEIN_KINASE_DOM"/>
    <property type="match status" value="1"/>
</dbReference>
<keyword evidence="2" id="KW-0812">Transmembrane</keyword>
<dbReference type="PANTHER" id="PTHR10566:SF113">
    <property type="entry name" value="PROTEIN ACTIVITY OF BC1 COMPLEX KINASE 7, CHLOROPLASTIC"/>
    <property type="match status" value="1"/>
</dbReference>